<proteinExistence type="predicted"/>
<dbReference type="KEGG" id="ash:AL1_08560"/>
<dbReference type="BioCyc" id="ASHA717959:AL1_RS04015-MONOMER"/>
<dbReference type="Proteomes" id="UP000008794">
    <property type="component" value="Chromosome"/>
</dbReference>
<dbReference type="RefSeq" id="WP_015546342.1">
    <property type="nucleotide sequence ID" value="NC_021030.1"/>
</dbReference>
<evidence type="ECO:0000313" key="2">
    <source>
        <dbReference type="Proteomes" id="UP000008794"/>
    </source>
</evidence>
<accession>D4IKE5</accession>
<dbReference type="STRING" id="717959.AL1_08560"/>
<dbReference type="GeneID" id="92755894"/>
<dbReference type="HOGENOM" id="CLU_2630272_0_0_10"/>
<dbReference type="EMBL" id="FP929032">
    <property type="protein sequence ID" value="CBK63407.1"/>
    <property type="molecule type" value="Genomic_DNA"/>
</dbReference>
<organism evidence="1 2">
    <name type="scientific">Alistipes shahii WAL 8301</name>
    <dbReference type="NCBI Taxonomy" id="717959"/>
    <lineage>
        <taxon>Bacteria</taxon>
        <taxon>Pseudomonadati</taxon>
        <taxon>Bacteroidota</taxon>
        <taxon>Bacteroidia</taxon>
        <taxon>Bacteroidales</taxon>
        <taxon>Rikenellaceae</taxon>
        <taxon>Alistipes</taxon>
    </lineage>
</organism>
<evidence type="ECO:0000313" key="1">
    <source>
        <dbReference type="EMBL" id="CBK63407.1"/>
    </source>
</evidence>
<reference evidence="1 2" key="1">
    <citation type="submission" date="2010-03" db="EMBL/GenBank/DDBJ databases">
        <title>The genome sequence of Alistipes shahii WAL 8301.</title>
        <authorList>
            <consortium name="metaHIT consortium -- http://www.metahit.eu/"/>
            <person name="Pajon A."/>
            <person name="Turner K."/>
            <person name="Parkhill J."/>
        </authorList>
    </citation>
    <scope>NUCLEOTIDE SEQUENCE [LARGE SCALE GENOMIC DNA]</scope>
    <source>
        <strain evidence="1 2">WAL 8301</strain>
    </source>
</reference>
<keyword evidence="2" id="KW-1185">Reference proteome</keyword>
<dbReference type="AlphaFoldDB" id="D4IKE5"/>
<protein>
    <submittedName>
        <fullName evidence="1">Uncharacterized protein</fullName>
    </submittedName>
</protein>
<name>D4IKE5_9BACT</name>
<reference evidence="1 2" key="2">
    <citation type="submission" date="2010-03" db="EMBL/GenBank/DDBJ databases">
        <authorList>
            <person name="Pajon A."/>
        </authorList>
    </citation>
    <scope>NUCLEOTIDE SEQUENCE [LARGE SCALE GENOMIC DNA]</scope>
    <source>
        <strain evidence="1 2">WAL 8301</strain>
    </source>
</reference>
<gene>
    <name evidence="1" type="ORF">AL1_08560</name>
</gene>
<sequence length="77" mass="9246">MKSYEEIIRATAALDWRIRTHMPENYMEEIFGQTPESNPSLYNRLWRAMRTGSIQFLLDTLDYTNEKKLIRYISQKA</sequence>